<dbReference type="AlphaFoldDB" id="A0A482WFC7"/>
<name>A0A482WFC7_LAOST</name>
<evidence type="ECO:0000256" key="1">
    <source>
        <dbReference type="SAM" id="MobiDB-lite"/>
    </source>
</evidence>
<feature type="compositionally biased region" description="Polar residues" evidence="1">
    <location>
        <begin position="48"/>
        <end position="66"/>
    </location>
</feature>
<gene>
    <name evidence="2" type="ORF">LSTR_LSTR013017</name>
</gene>
<dbReference type="Proteomes" id="UP000291343">
    <property type="component" value="Unassembled WGS sequence"/>
</dbReference>
<evidence type="ECO:0000313" key="3">
    <source>
        <dbReference type="Proteomes" id="UP000291343"/>
    </source>
</evidence>
<dbReference type="InParanoid" id="A0A482WFC7"/>
<feature type="region of interest" description="Disordered" evidence="1">
    <location>
        <begin position="23"/>
        <end position="74"/>
    </location>
</feature>
<dbReference type="EMBL" id="QKKF02037882">
    <property type="protein sequence ID" value="RZF31916.1"/>
    <property type="molecule type" value="Genomic_DNA"/>
</dbReference>
<reference evidence="2 3" key="1">
    <citation type="journal article" date="2017" name="Gigascience">
        <title>Genome sequence of the small brown planthopper, Laodelphax striatellus.</title>
        <authorList>
            <person name="Zhu J."/>
            <person name="Jiang F."/>
            <person name="Wang X."/>
            <person name="Yang P."/>
            <person name="Bao Y."/>
            <person name="Zhao W."/>
            <person name="Wang W."/>
            <person name="Lu H."/>
            <person name="Wang Q."/>
            <person name="Cui N."/>
            <person name="Li J."/>
            <person name="Chen X."/>
            <person name="Luo L."/>
            <person name="Yu J."/>
            <person name="Kang L."/>
            <person name="Cui F."/>
        </authorList>
    </citation>
    <scope>NUCLEOTIDE SEQUENCE [LARGE SCALE GENOMIC DNA]</scope>
    <source>
        <strain evidence="2">Lst14</strain>
    </source>
</reference>
<protein>
    <submittedName>
        <fullName evidence="2">Uncharacterized protein</fullName>
    </submittedName>
</protein>
<organism evidence="2 3">
    <name type="scientific">Laodelphax striatellus</name>
    <name type="common">Small brown planthopper</name>
    <name type="synonym">Delphax striatella</name>
    <dbReference type="NCBI Taxonomy" id="195883"/>
    <lineage>
        <taxon>Eukaryota</taxon>
        <taxon>Metazoa</taxon>
        <taxon>Ecdysozoa</taxon>
        <taxon>Arthropoda</taxon>
        <taxon>Hexapoda</taxon>
        <taxon>Insecta</taxon>
        <taxon>Pterygota</taxon>
        <taxon>Neoptera</taxon>
        <taxon>Paraneoptera</taxon>
        <taxon>Hemiptera</taxon>
        <taxon>Auchenorrhyncha</taxon>
        <taxon>Fulgoroidea</taxon>
        <taxon>Delphacidae</taxon>
        <taxon>Criomorphinae</taxon>
        <taxon>Laodelphax</taxon>
    </lineage>
</organism>
<sequence length="103" mass="11437">MENLSAKLICVYIGAGRQTTLCEKRPHQPRGNKQTLMRQRPGSEDAGSITSANFNPENLRQLSSTRLEPEVVPDRSASTYTVTYHCQSTTQTLARELSPLTSN</sequence>
<proteinExistence type="predicted"/>
<evidence type="ECO:0000313" key="2">
    <source>
        <dbReference type="EMBL" id="RZF31916.1"/>
    </source>
</evidence>
<accession>A0A482WFC7</accession>
<comment type="caution">
    <text evidence="2">The sequence shown here is derived from an EMBL/GenBank/DDBJ whole genome shotgun (WGS) entry which is preliminary data.</text>
</comment>
<keyword evidence="3" id="KW-1185">Reference proteome</keyword>